<dbReference type="InterPro" id="IPR052520">
    <property type="entry name" value="ATL_DNA_repair"/>
</dbReference>
<reference evidence="3 4" key="1">
    <citation type="journal article" date="2015" name="Nature">
        <title>rRNA introns, odd ribosomes, and small enigmatic genomes across a large radiation of phyla.</title>
        <authorList>
            <person name="Brown C.T."/>
            <person name="Hug L.A."/>
            <person name="Thomas B.C."/>
            <person name="Sharon I."/>
            <person name="Castelle C.J."/>
            <person name="Singh A."/>
            <person name="Wilkins M.J."/>
            <person name="Williams K.H."/>
            <person name="Banfield J.F."/>
        </authorList>
    </citation>
    <scope>NUCLEOTIDE SEQUENCE [LARGE SCALE GENOMIC DNA]</scope>
</reference>
<dbReference type="InterPro" id="IPR014048">
    <property type="entry name" value="MethylDNA_cys_MeTrfase_DNA-bd"/>
</dbReference>
<accession>A0A0G4BBZ3</accession>
<organism evidence="3 4">
    <name type="scientific">candidate division Kazan bacterium GW2011_GWA1_50_15</name>
    <dbReference type="NCBI Taxonomy" id="1620412"/>
    <lineage>
        <taxon>Bacteria</taxon>
        <taxon>Bacteria division Kazan-3B-28</taxon>
    </lineage>
</organism>
<dbReference type="KEGG" id="bgw:VE98_C0001G0484"/>
<dbReference type="GO" id="GO:0008168">
    <property type="term" value="F:methyltransferase activity"/>
    <property type="evidence" value="ECO:0007669"/>
    <property type="project" value="UniProtKB-KW"/>
</dbReference>
<dbReference type="InterPro" id="IPR036217">
    <property type="entry name" value="MethylDNA_cys_MeTrfase_DNAb"/>
</dbReference>
<dbReference type="Proteomes" id="UP000035659">
    <property type="component" value="Chromosome"/>
</dbReference>
<keyword evidence="3" id="KW-0489">Methyltransferase</keyword>
<dbReference type="PANTHER" id="PTHR42942:SF1">
    <property type="entry name" value="ALKYLTRANSFERASE-LIKE PROTEIN 1"/>
    <property type="match status" value="1"/>
</dbReference>
<evidence type="ECO:0000313" key="4">
    <source>
        <dbReference type="Proteomes" id="UP000035659"/>
    </source>
</evidence>
<dbReference type="PANTHER" id="PTHR42942">
    <property type="entry name" value="6-O-METHYLGUANINE DNA METHYLTRANSFERASE"/>
    <property type="match status" value="1"/>
</dbReference>
<evidence type="ECO:0000259" key="2">
    <source>
        <dbReference type="Pfam" id="PF01035"/>
    </source>
</evidence>
<dbReference type="AlphaFoldDB" id="A0A0G4BBZ3"/>
<dbReference type="GO" id="GO:0006281">
    <property type="term" value="P:DNA repair"/>
    <property type="evidence" value="ECO:0007669"/>
    <property type="project" value="InterPro"/>
</dbReference>
<dbReference type="Pfam" id="PF01035">
    <property type="entry name" value="DNA_binding_1"/>
    <property type="match status" value="1"/>
</dbReference>
<dbReference type="Gene3D" id="1.10.10.10">
    <property type="entry name" value="Winged helix-like DNA-binding domain superfamily/Winged helix DNA-binding domain"/>
    <property type="match status" value="1"/>
</dbReference>
<dbReference type="InterPro" id="IPR036388">
    <property type="entry name" value="WH-like_DNA-bd_sf"/>
</dbReference>
<keyword evidence="3" id="KW-0808">Transferase</keyword>
<dbReference type="GO" id="GO:0032259">
    <property type="term" value="P:methylation"/>
    <property type="evidence" value="ECO:0007669"/>
    <property type="project" value="UniProtKB-KW"/>
</dbReference>
<proteinExistence type="predicted"/>
<evidence type="ECO:0000313" key="3">
    <source>
        <dbReference type="EMBL" id="AKM84938.1"/>
    </source>
</evidence>
<evidence type="ECO:0000256" key="1">
    <source>
        <dbReference type="ARBA" id="ARBA00022763"/>
    </source>
</evidence>
<protein>
    <submittedName>
        <fullName evidence="3">Methylated-DNA--protein-cysteine methyltransferase, methylated-DNA-protein-cysteine methyltransferase related protein</fullName>
    </submittedName>
</protein>
<sequence>MPKVSKSQSAFAQAVYQLVRAIPKGKVMTYGQVAALLGHPRAAQQVGWVLHWSDFKEVPYQRVVNRFGSLADGYTRGGRQAHKFDLESEGIEVQDDMTIDLDRYLWHPPVKAVPKLARPEDLVLIDFASRPPRSNKIR</sequence>
<dbReference type="SUPFAM" id="SSF46767">
    <property type="entry name" value="Methylated DNA-protein cysteine methyltransferase, C-terminal domain"/>
    <property type="match status" value="1"/>
</dbReference>
<keyword evidence="1" id="KW-0227">DNA damage</keyword>
<feature type="domain" description="Methylated-DNA-[protein]-cysteine S-methyltransferase DNA binding" evidence="2">
    <location>
        <begin position="10"/>
        <end position="91"/>
    </location>
</feature>
<name>A0A0G4BBZ3_UNCK3</name>
<dbReference type="EMBL" id="CP011216">
    <property type="protein sequence ID" value="AKM84938.1"/>
    <property type="molecule type" value="Genomic_DNA"/>
</dbReference>
<dbReference type="CDD" id="cd06445">
    <property type="entry name" value="ATase"/>
    <property type="match status" value="1"/>
</dbReference>
<gene>
    <name evidence="3" type="ORF">VE98_C0001G0484</name>
</gene>